<evidence type="ECO:0000259" key="10">
    <source>
        <dbReference type="Pfam" id="PF00155"/>
    </source>
</evidence>
<protein>
    <recommendedName>
        <fullName evidence="9">Histidinol-phosphate aminotransferase</fullName>
        <ecNumber evidence="9">2.6.1.9</ecNumber>
    </recommendedName>
    <alternativeName>
        <fullName evidence="9">Imidazole acetol-phosphate transaminase</fullName>
    </alternativeName>
</protein>
<evidence type="ECO:0000256" key="6">
    <source>
        <dbReference type="ARBA" id="ARBA00022679"/>
    </source>
</evidence>
<keyword evidence="7 9" id="KW-0663">Pyridoxal phosphate</keyword>
<evidence type="ECO:0000256" key="3">
    <source>
        <dbReference type="ARBA" id="ARBA00011738"/>
    </source>
</evidence>
<comment type="subunit">
    <text evidence="3 9">Homodimer.</text>
</comment>
<keyword evidence="12" id="KW-1185">Reference proteome</keyword>
<keyword evidence="5 9" id="KW-0028">Amino-acid biosynthesis</keyword>
<gene>
    <name evidence="9" type="primary">hisC</name>
    <name evidence="11" type="ORF">SAMN02745751_01907</name>
</gene>
<dbReference type="AlphaFoldDB" id="A0A1M6H3V3"/>
<dbReference type="Pfam" id="PF00155">
    <property type="entry name" value="Aminotran_1_2"/>
    <property type="match status" value="1"/>
</dbReference>
<dbReference type="GO" id="GO:0004400">
    <property type="term" value="F:histidinol-phosphate transaminase activity"/>
    <property type="evidence" value="ECO:0007669"/>
    <property type="project" value="UniProtKB-UniRule"/>
</dbReference>
<evidence type="ECO:0000256" key="2">
    <source>
        <dbReference type="ARBA" id="ARBA00007970"/>
    </source>
</evidence>
<dbReference type="Gene3D" id="3.40.640.10">
    <property type="entry name" value="Type I PLP-dependent aspartate aminotransferase-like (Major domain)"/>
    <property type="match status" value="1"/>
</dbReference>
<dbReference type="InterPro" id="IPR015421">
    <property type="entry name" value="PyrdxlP-dep_Trfase_major"/>
</dbReference>
<keyword evidence="8 9" id="KW-0368">Histidine biosynthesis</keyword>
<dbReference type="NCBIfam" id="TIGR01141">
    <property type="entry name" value="hisC"/>
    <property type="match status" value="1"/>
</dbReference>
<dbReference type="EC" id="2.6.1.9" evidence="9"/>
<evidence type="ECO:0000256" key="1">
    <source>
        <dbReference type="ARBA" id="ARBA00001933"/>
    </source>
</evidence>
<dbReference type="GO" id="GO:0030170">
    <property type="term" value="F:pyridoxal phosphate binding"/>
    <property type="evidence" value="ECO:0007669"/>
    <property type="project" value="InterPro"/>
</dbReference>
<reference evidence="11 12" key="1">
    <citation type="submission" date="2016-11" db="EMBL/GenBank/DDBJ databases">
        <authorList>
            <person name="Jaros S."/>
            <person name="Januszkiewicz K."/>
            <person name="Wedrychowicz H."/>
        </authorList>
    </citation>
    <scope>NUCLEOTIDE SEQUENCE [LARGE SCALE GENOMIC DNA]</scope>
    <source>
        <strain evidence="11 12">DSM 17477</strain>
    </source>
</reference>
<dbReference type="InterPro" id="IPR001917">
    <property type="entry name" value="Aminotrans_II_pyridoxalP_BS"/>
</dbReference>
<evidence type="ECO:0000256" key="5">
    <source>
        <dbReference type="ARBA" id="ARBA00022605"/>
    </source>
</evidence>
<dbReference type="RefSeq" id="WP_073049352.1">
    <property type="nucleotide sequence ID" value="NZ_FQZL01000012.1"/>
</dbReference>
<dbReference type="GO" id="GO:0000105">
    <property type="term" value="P:L-histidine biosynthetic process"/>
    <property type="evidence" value="ECO:0007669"/>
    <property type="project" value="UniProtKB-UniRule"/>
</dbReference>
<dbReference type="InterPro" id="IPR015422">
    <property type="entry name" value="PyrdxlP-dep_Trfase_small"/>
</dbReference>
<dbReference type="HAMAP" id="MF_01023">
    <property type="entry name" value="HisC_aminotrans_2"/>
    <property type="match status" value="1"/>
</dbReference>
<dbReference type="InterPro" id="IPR004839">
    <property type="entry name" value="Aminotransferase_I/II_large"/>
</dbReference>
<evidence type="ECO:0000313" key="12">
    <source>
        <dbReference type="Proteomes" id="UP000184052"/>
    </source>
</evidence>
<evidence type="ECO:0000256" key="7">
    <source>
        <dbReference type="ARBA" id="ARBA00022898"/>
    </source>
</evidence>
<evidence type="ECO:0000256" key="8">
    <source>
        <dbReference type="ARBA" id="ARBA00023102"/>
    </source>
</evidence>
<dbReference type="PANTHER" id="PTHR42885:SF2">
    <property type="entry name" value="HISTIDINOL-PHOSPHATE AMINOTRANSFERASE"/>
    <property type="match status" value="1"/>
</dbReference>
<name>A0A1M6H3V3_9FIRM</name>
<evidence type="ECO:0000256" key="9">
    <source>
        <dbReference type="HAMAP-Rule" id="MF_01023"/>
    </source>
</evidence>
<dbReference type="PANTHER" id="PTHR42885">
    <property type="entry name" value="HISTIDINOL-PHOSPHATE AMINOTRANSFERASE-RELATED"/>
    <property type="match status" value="1"/>
</dbReference>
<feature type="domain" description="Aminotransferase class I/classII large" evidence="10">
    <location>
        <begin position="45"/>
        <end position="336"/>
    </location>
</feature>
<keyword evidence="4 9" id="KW-0032">Aminotransferase</keyword>
<dbReference type="InterPro" id="IPR015424">
    <property type="entry name" value="PyrdxlP-dep_Trfase"/>
</dbReference>
<dbReference type="UniPathway" id="UPA00031">
    <property type="reaction ID" value="UER00012"/>
</dbReference>
<feature type="modified residue" description="N6-(pyridoxal phosphate)lysine" evidence="9">
    <location>
        <position position="207"/>
    </location>
</feature>
<keyword evidence="6 9" id="KW-0808">Transferase</keyword>
<dbReference type="InterPro" id="IPR005861">
    <property type="entry name" value="HisP_aminotrans"/>
</dbReference>
<organism evidence="11 12">
    <name type="scientific">Dethiosulfatibacter aminovorans DSM 17477</name>
    <dbReference type="NCBI Taxonomy" id="1121476"/>
    <lineage>
        <taxon>Bacteria</taxon>
        <taxon>Bacillati</taxon>
        <taxon>Bacillota</taxon>
        <taxon>Tissierellia</taxon>
        <taxon>Dethiosulfatibacter</taxon>
    </lineage>
</organism>
<proteinExistence type="inferred from homology"/>
<evidence type="ECO:0000313" key="11">
    <source>
        <dbReference type="EMBL" id="SHJ16888.1"/>
    </source>
</evidence>
<dbReference type="OrthoDB" id="9813612at2"/>
<comment type="similarity">
    <text evidence="2 9">Belongs to the class-II pyridoxal-phosphate-dependent aminotransferase family. Histidinol-phosphate aminotransferase subfamily.</text>
</comment>
<dbReference type="STRING" id="1121476.SAMN02745751_01907"/>
<comment type="cofactor">
    <cofactor evidence="1 9">
        <name>pyridoxal 5'-phosphate</name>
        <dbReference type="ChEBI" id="CHEBI:597326"/>
    </cofactor>
</comment>
<comment type="catalytic activity">
    <reaction evidence="9">
        <text>L-histidinol phosphate + 2-oxoglutarate = 3-(imidazol-4-yl)-2-oxopropyl phosphate + L-glutamate</text>
        <dbReference type="Rhea" id="RHEA:23744"/>
        <dbReference type="ChEBI" id="CHEBI:16810"/>
        <dbReference type="ChEBI" id="CHEBI:29985"/>
        <dbReference type="ChEBI" id="CHEBI:57766"/>
        <dbReference type="ChEBI" id="CHEBI:57980"/>
        <dbReference type="EC" id="2.6.1.9"/>
    </reaction>
</comment>
<dbReference type="SUPFAM" id="SSF53383">
    <property type="entry name" value="PLP-dependent transferases"/>
    <property type="match status" value="1"/>
</dbReference>
<dbReference type="Proteomes" id="UP000184052">
    <property type="component" value="Unassembled WGS sequence"/>
</dbReference>
<comment type="pathway">
    <text evidence="9">Amino-acid biosynthesis; L-histidine biosynthesis; L-histidine from 5-phospho-alpha-D-ribose 1-diphosphate: step 7/9.</text>
</comment>
<dbReference type="PROSITE" id="PS00599">
    <property type="entry name" value="AA_TRANSFER_CLASS_2"/>
    <property type="match status" value="1"/>
</dbReference>
<dbReference type="EMBL" id="FQZL01000012">
    <property type="protein sequence ID" value="SHJ16888.1"/>
    <property type="molecule type" value="Genomic_DNA"/>
</dbReference>
<evidence type="ECO:0000256" key="4">
    <source>
        <dbReference type="ARBA" id="ARBA00022576"/>
    </source>
</evidence>
<sequence length="341" mass="39068">MIELKKSVRDLKPYFVNEIPYRVKLDANEGKNYLIDENLLIEGFQSNIYPDSDSQLLRENMAAFYSVKKENIMVGNGSSEMITTVINGFCEPGDKVMGFVPSFSMYDVYCKLACAEYVKLESNDDFSFDLDYLVERAAEEKPKVIIICNPNNPTGNYIEKDDIIRTLDKLNDSVVILDEAYIDFGGDSCVDKINDYENLIVMRTLSKAFGLASIRMGCLIANIEMVNQLWKIKVPYNINTLTQYVANKAFEQVEKVKEFTSMIAELRDDLSEKLAGLGIKTYPSKSNFIFIYNETENLFDKLNERGVLIRKFTGDLEGYYRISVGYKEENEILLKELEDII</sequence>
<accession>A0A1M6H3V3</accession>
<dbReference type="Gene3D" id="3.90.1150.10">
    <property type="entry name" value="Aspartate Aminotransferase, domain 1"/>
    <property type="match status" value="1"/>
</dbReference>
<dbReference type="CDD" id="cd00609">
    <property type="entry name" value="AAT_like"/>
    <property type="match status" value="1"/>
</dbReference>